<keyword evidence="2" id="KW-1185">Reference proteome</keyword>
<dbReference type="Proteomes" id="UP000199093">
    <property type="component" value="Unassembled WGS sequence"/>
</dbReference>
<protein>
    <recommendedName>
        <fullName evidence="3">Transcriptional regulator, AlpA family</fullName>
    </recommendedName>
</protein>
<evidence type="ECO:0000313" key="2">
    <source>
        <dbReference type="Proteomes" id="UP000199093"/>
    </source>
</evidence>
<dbReference type="EMBL" id="FNEJ01000006">
    <property type="protein sequence ID" value="SDI56641.1"/>
    <property type="molecule type" value="Genomic_DNA"/>
</dbReference>
<evidence type="ECO:0000313" key="1">
    <source>
        <dbReference type="EMBL" id="SDI56641.1"/>
    </source>
</evidence>
<name>A0A1G8LLQ2_9RHOB</name>
<dbReference type="STRING" id="555512.SAMN04487993_1006245"/>
<dbReference type="AlphaFoldDB" id="A0A1G8LLQ2"/>
<dbReference type="RefSeq" id="WP_089846054.1">
    <property type="nucleotide sequence ID" value="NZ_FNEJ01000006.1"/>
</dbReference>
<organism evidence="1 2">
    <name type="scientific">Salipiger marinus</name>
    <dbReference type="NCBI Taxonomy" id="555512"/>
    <lineage>
        <taxon>Bacteria</taxon>
        <taxon>Pseudomonadati</taxon>
        <taxon>Pseudomonadota</taxon>
        <taxon>Alphaproteobacteria</taxon>
        <taxon>Rhodobacterales</taxon>
        <taxon>Roseobacteraceae</taxon>
        <taxon>Salipiger</taxon>
    </lineage>
</organism>
<accession>A0A1G8LLQ2</accession>
<evidence type="ECO:0008006" key="3">
    <source>
        <dbReference type="Google" id="ProtNLM"/>
    </source>
</evidence>
<gene>
    <name evidence="1" type="ORF">SAMN04487993_1006245</name>
</gene>
<proteinExistence type="predicted"/>
<dbReference type="OrthoDB" id="7861405at2"/>
<reference evidence="1 2" key="1">
    <citation type="submission" date="2016-10" db="EMBL/GenBank/DDBJ databases">
        <authorList>
            <person name="de Groot N.N."/>
        </authorList>
    </citation>
    <scope>NUCLEOTIDE SEQUENCE [LARGE SCALE GENOMIC DNA]</scope>
    <source>
        <strain evidence="1 2">DSM 26424</strain>
    </source>
</reference>
<sequence length="85" mass="9548">MTPFIDADAVANLIGFSSGRAFLAARFRLETQEHFPLPMPTCQRPMKWRRDAVTAWREERGLPAATAPVIHAGSNVILMREARRA</sequence>